<dbReference type="Pfam" id="PF04576">
    <property type="entry name" value="Zein-binding"/>
    <property type="match status" value="1"/>
</dbReference>
<dbReference type="AlphaFoldDB" id="A0A175YQ96"/>
<evidence type="ECO:0000256" key="5">
    <source>
        <dbReference type="SAM" id="Coils"/>
    </source>
</evidence>
<gene>
    <name evidence="8" type="ORF">DCAR_026789</name>
</gene>
<dbReference type="GO" id="GO:0016020">
    <property type="term" value="C:membrane"/>
    <property type="evidence" value="ECO:0007669"/>
    <property type="project" value="UniProtKB-SubCell"/>
</dbReference>
<dbReference type="OrthoDB" id="1888939at2759"/>
<keyword evidence="2 6" id="KW-0812">Transmembrane</keyword>
<feature type="coiled-coil region" evidence="5">
    <location>
        <begin position="568"/>
        <end position="669"/>
    </location>
</feature>
<keyword evidence="5" id="KW-0175">Coiled coil</keyword>
<dbReference type="Gramene" id="KZM85789">
    <property type="protein sequence ID" value="KZM85789"/>
    <property type="gene ID" value="DCAR_026789"/>
</dbReference>
<evidence type="ECO:0000313" key="8">
    <source>
        <dbReference type="EMBL" id="KZM85789.1"/>
    </source>
</evidence>
<dbReference type="PANTHER" id="PTHR31448">
    <property type="entry name" value="MYOSIN-BINDING PROTEIN 2"/>
    <property type="match status" value="1"/>
</dbReference>
<evidence type="ECO:0000259" key="7">
    <source>
        <dbReference type="PROSITE" id="PS51775"/>
    </source>
</evidence>
<dbReference type="PANTHER" id="PTHR31448:SF3">
    <property type="entry name" value="MYOSIN-BINDING PROTEIN 2"/>
    <property type="match status" value="1"/>
</dbReference>
<dbReference type="InterPro" id="IPR007656">
    <property type="entry name" value="GTD-bd"/>
</dbReference>
<dbReference type="PROSITE" id="PS51775">
    <property type="entry name" value="GTD_BINDING"/>
    <property type="match status" value="1"/>
</dbReference>
<dbReference type="STRING" id="79200.A0A175YQ96"/>
<feature type="domain" description="GTD-binding" evidence="7">
    <location>
        <begin position="562"/>
        <end position="660"/>
    </location>
</feature>
<reference evidence="8" key="1">
    <citation type="journal article" date="2016" name="Nat. Genet.">
        <title>A high-quality carrot genome assembly provides new insights into carotenoid accumulation and asterid genome evolution.</title>
        <authorList>
            <person name="Iorizzo M."/>
            <person name="Ellison S."/>
            <person name="Senalik D."/>
            <person name="Zeng P."/>
            <person name="Satapoomin P."/>
            <person name="Huang J."/>
            <person name="Bowman M."/>
            <person name="Iovene M."/>
            <person name="Sanseverino W."/>
            <person name="Cavagnaro P."/>
            <person name="Yildiz M."/>
            <person name="Macko-Podgorni A."/>
            <person name="Moranska E."/>
            <person name="Grzebelus E."/>
            <person name="Grzebelus D."/>
            <person name="Ashrafi H."/>
            <person name="Zheng Z."/>
            <person name="Cheng S."/>
            <person name="Spooner D."/>
            <person name="Van Deynze A."/>
            <person name="Simon P."/>
        </authorList>
    </citation>
    <scope>NUCLEOTIDE SEQUENCE [LARGE SCALE GENOMIC DNA]</scope>
    <source>
        <tissue evidence="8">Leaf</tissue>
    </source>
</reference>
<evidence type="ECO:0000256" key="6">
    <source>
        <dbReference type="SAM" id="Phobius"/>
    </source>
</evidence>
<dbReference type="GO" id="GO:0080115">
    <property type="term" value="F:myosin XI tail binding"/>
    <property type="evidence" value="ECO:0007669"/>
    <property type="project" value="UniProtKB-ARBA"/>
</dbReference>
<dbReference type="OMA" id="GFCTCCQ"/>
<comment type="subcellular location">
    <subcellularLocation>
        <location evidence="1">Membrane</location>
        <topology evidence="1">Single-pass membrane protein</topology>
    </subcellularLocation>
</comment>
<evidence type="ECO:0000256" key="2">
    <source>
        <dbReference type="ARBA" id="ARBA00022692"/>
    </source>
</evidence>
<comment type="caution">
    <text evidence="8">The sequence shown here is derived from an EMBL/GenBank/DDBJ whole genome shotgun (WGS) entry which is preliminary data.</text>
</comment>
<proteinExistence type="predicted"/>
<accession>A0A175YQ96</accession>
<dbReference type="KEGG" id="dcr:108197699"/>
<evidence type="ECO:0000256" key="3">
    <source>
        <dbReference type="ARBA" id="ARBA00022989"/>
    </source>
</evidence>
<keyword evidence="4 6" id="KW-0472">Membrane</keyword>
<evidence type="ECO:0000256" key="1">
    <source>
        <dbReference type="ARBA" id="ARBA00004167"/>
    </source>
</evidence>
<sequence length="814" mass="92390">MDANKFATMLHRSSTKIKHALVFAGLEWALIILLLLNALFQYMIVKFASYFGLKPPCFWCSRVDHLIEPRRCSNLHRDHLCEAHSEEVSKLGYCSAHQKLADCQSMCEDCSSSRQDFCGFSLKFNFVQWVKATGVILNDDDMVIKNGVEGLCSCCGVIFERQIYAPYVPIKPSNWNHFKYDIQEKNLITEKSENQYYGKNDEKSDFYGIDFVIAHFNGDDHGFKGKLEKLMLSSVDGVLEGDIELNEEVFGITMNDPSSDEIVHQQSREKDASFEILQQHLEFLIDGTGQQLVPVESIGSTTADNDTKYGVEDHEKNSDCLEAPLVYEDVFAAPVVSDQENTEETEFAENYLLVPPQDGDLVHEQIIQINVQDTAPYFLAVSEEGSEMQLYQAEKEAPTCTEVALADMEGGDQDVPIGTATEDLSTFMMSDTDTEVSIGAEIPDLNSTEDAYTEDNHCLHAETSASCTSFHAHYEHGSETDSQETVDLSTFMIELNDHNINSQSSVYFEINGNEDENFCERPNSSNGHSHVDKTSLFHQRKDSEADESLEGSVINEFDDEVMTVESLNSTLRAERKALNVVYAELEEERNASAVAASQTMAMINRLQEEKAAMQMEASHYQRMMEEKSEYDQEAMQLMNDLMVKMDSERQWLEKELEVCREKLLDYEAKENMVMLQRSMDESAKIGFSSVSCCTEEDSDEISIDLNKEENKSYGHQGNGCLNTPVKDVLYFRDQFGSIDEERMSLIDQLKALEDKHCASSEDEQHFEKHLNLERSSGIVGEYENAEFSIHYNEFDAAITRFKLQDRRAAMKNEE</sequence>
<feature type="transmembrane region" description="Helical" evidence="6">
    <location>
        <begin position="21"/>
        <end position="44"/>
    </location>
</feature>
<dbReference type="InterPro" id="IPR039306">
    <property type="entry name" value="MYOB"/>
</dbReference>
<organism evidence="8">
    <name type="scientific">Daucus carota subsp. sativus</name>
    <name type="common">Carrot</name>
    <dbReference type="NCBI Taxonomy" id="79200"/>
    <lineage>
        <taxon>Eukaryota</taxon>
        <taxon>Viridiplantae</taxon>
        <taxon>Streptophyta</taxon>
        <taxon>Embryophyta</taxon>
        <taxon>Tracheophyta</taxon>
        <taxon>Spermatophyta</taxon>
        <taxon>Magnoliopsida</taxon>
        <taxon>eudicotyledons</taxon>
        <taxon>Gunneridae</taxon>
        <taxon>Pentapetalae</taxon>
        <taxon>asterids</taxon>
        <taxon>campanulids</taxon>
        <taxon>Apiales</taxon>
        <taxon>Apiaceae</taxon>
        <taxon>Apioideae</taxon>
        <taxon>Scandiceae</taxon>
        <taxon>Daucinae</taxon>
        <taxon>Daucus</taxon>
        <taxon>Daucus sect. Daucus</taxon>
    </lineage>
</organism>
<protein>
    <recommendedName>
        <fullName evidence="7">GTD-binding domain-containing protein</fullName>
    </recommendedName>
</protein>
<keyword evidence="3 6" id="KW-1133">Transmembrane helix</keyword>
<name>A0A175YQ96_DAUCS</name>
<dbReference type="EMBL" id="LNRQ01000008">
    <property type="protein sequence ID" value="KZM85789.1"/>
    <property type="molecule type" value="Genomic_DNA"/>
</dbReference>
<evidence type="ECO:0000256" key="4">
    <source>
        <dbReference type="ARBA" id="ARBA00023136"/>
    </source>
</evidence>